<accession>A0A543BKU4</accession>
<name>A0A543BKU4_9MICO</name>
<gene>
    <name evidence="1" type="ORF">FB560_1069</name>
</gene>
<protein>
    <submittedName>
        <fullName evidence="1">Uncharacterized protein</fullName>
    </submittedName>
</protein>
<organism evidence="1 2">
    <name type="scientific">Microbacterium saperdae</name>
    <dbReference type="NCBI Taxonomy" id="69368"/>
    <lineage>
        <taxon>Bacteria</taxon>
        <taxon>Bacillati</taxon>
        <taxon>Actinomycetota</taxon>
        <taxon>Actinomycetes</taxon>
        <taxon>Micrococcales</taxon>
        <taxon>Microbacteriaceae</taxon>
        <taxon>Microbacterium</taxon>
    </lineage>
</organism>
<comment type="caution">
    <text evidence="1">The sequence shown here is derived from an EMBL/GenBank/DDBJ whole genome shotgun (WGS) entry which is preliminary data.</text>
</comment>
<evidence type="ECO:0000313" key="1">
    <source>
        <dbReference type="EMBL" id="TQL85457.1"/>
    </source>
</evidence>
<proteinExistence type="predicted"/>
<keyword evidence="2" id="KW-1185">Reference proteome</keyword>
<dbReference type="AlphaFoldDB" id="A0A543BKU4"/>
<dbReference type="Proteomes" id="UP000317209">
    <property type="component" value="Unassembled WGS sequence"/>
</dbReference>
<dbReference type="EMBL" id="VFOX01000001">
    <property type="protein sequence ID" value="TQL85457.1"/>
    <property type="molecule type" value="Genomic_DNA"/>
</dbReference>
<evidence type="ECO:0000313" key="2">
    <source>
        <dbReference type="Proteomes" id="UP000317209"/>
    </source>
</evidence>
<reference evidence="1 2" key="1">
    <citation type="submission" date="2019-06" db="EMBL/GenBank/DDBJ databases">
        <title>Sequencing the genomes of 1000 actinobacteria strains.</title>
        <authorList>
            <person name="Klenk H.-P."/>
        </authorList>
    </citation>
    <scope>NUCLEOTIDE SEQUENCE [LARGE SCALE GENOMIC DNA]</scope>
    <source>
        <strain evidence="1 2">DSM 20169</strain>
    </source>
</reference>
<sequence>MSIIDVGMFEGMMPCAEVTEVVDPGPAAFGVVVVVVDLAAVHRHAASGESAVLIAGAEEPPHALGRCVGIGLGDHALGIEEESAPAGVASGQVAGDIGVEWTVAVELGDSIVDARESGGRDRDLNARLDVVEPAAVRLARIRGEQEVGEEIGTDLIDRAGVGGDVLDVVAVLRAVERVDEFGQRVGREGVRLSEDREGGVVERDVFRADEVFGVRLRRFEDRLPVGARG</sequence>